<dbReference type="InterPro" id="IPR002821">
    <property type="entry name" value="Hydantoinase_A"/>
</dbReference>
<dbReference type="InterPro" id="IPR043129">
    <property type="entry name" value="ATPase_NBD"/>
</dbReference>
<dbReference type="Proteomes" id="UP000034273">
    <property type="component" value="Unassembled WGS sequence"/>
</dbReference>
<sequence length="696" mass="75452">MSVRTKAGGYRISVDTGGTFTDVVIANKSGIVAIGKALTTPNRIFLGFWAALEVAASDIGLSAPEVLQHSSLLMYCTTHATNAIVTGKTAKTAFLTTKGFKDILLFKEGGKYDPHDFSYDYPPPYIPRRHTFEIDERIDSEGGIVRALNMQKTRACIRTLRENKFEAVAVCLLWSITNGEHEKKIAKLLQEEMPDVPYTLSHELIPIVREYRRASTTAIDASLKPLMQEHLRSMGCDLHDAGFSGELLIGTSNGGVRYGNEMATEPVRMFRSGPAMAPIAGKAYTKIEGLGKNAIVCDTGGTTFDVALVRDGTLTYTRDSWLGRPKTGHVIALSSVDVRSIGAGGGSIAQVDDGGMLRVGPQSAGVNPGPACYGRGGTEATVTDASVVLGYINPAYFNGGRIALDSKAAHAAIAHLAKKIKKSTDETAEAIIALWSDHMVKAIREITINEGIDPKESVIVAGGGAAGINIAEIARELGCSRVLIPKTASTMSACGMHFSDIVFEETHSMVTASNAFNKKAVNAQLRTINGTLEIFRKGLKGAADAPYKKEFFVEARYRGQVWELDTPLRSIFFKNENDVRDLVEDFHNVHERVYAVRDTESDVECINWRGRISIRLANSAVPRSKRATNVRALPENRRKAVFSAKKHLIPIYRGHTLEAGAHITGPAIIEEITTTIVIPRGASVKTSASGNYILFL</sequence>
<gene>
    <name evidence="4" type="ORF">UY67_C0001G0005</name>
</gene>
<dbReference type="EMBL" id="LCQW01000001">
    <property type="protein sequence ID" value="KKW25003.1"/>
    <property type="molecule type" value="Genomic_DNA"/>
</dbReference>
<evidence type="ECO:0000259" key="1">
    <source>
        <dbReference type="Pfam" id="PF01968"/>
    </source>
</evidence>
<organism evidence="4 5">
    <name type="scientific">Candidatus Kaiserbacteria bacterium GW2011_GWA2_52_12</name>
    <dbReference type="NCBI Taxonomy" id="1618671"/>
    <lineage>
        <taxon>Bacteria</taxon>
        <taxon>Candidatus Kaiseribacteriota</taxon>
    </lineage>
</organism>
<comment type="caution">
    <text evidence="4">The sequence shown here is derived from an EMBL/GenBank/DDBJ whole genome shotgun (WGS) entry which is preliminary data.</text>
</comment>
<dbReference type="SUPFAM" id="SSF53067">
    <property type="entry name" value="Actin-like ATPase domain"/>
    <property type="match status" value="1"/>
</dbReference>
<evidence type="ECO:0000313" key="5">
    <source>
        <dbReference type="Proteomes" id="UP000034273"/>
    </source>
</evidence>
<evidence type="ECO:0000259" key="2">
    <source>
        <dbReference type="Pfam" id="PF05378"/>
    </source>
</evidence>
<feature type="domain" description="Hydantoinase/oxoprolinase N-terminal" evidence="2">
    <location>
        <begin position="11"/>
        <end position="192"/>
    </location>
</feature>
<feature type="domain" description="Hydantoinase A/oxoprolinase" evidence="1">
    <location>
        <begin position="213"/>
        <end position="504"/>
    </location>
</feature>
<evidence type="ECO:0000313" key="4">
    <source>
        <dbReference type="EMBL" id="KKW25003.1"/>
    </source>
</evidence>
<dbReference type="PATRIC" id="fig|1618671.3.peg.6"/>
<dbReference type="STRING" id="1618671.UY67_C0001G0005"/>
<feature type="domain" description="Acetophenone carboxylase-like C-terminal" evidence="3">
    <location>
        <begin position="549"/>
        <end position="684"/>
    </location>
</feature>
<dbReference type="AlphaFoldDB" id="A0A0G1X1M0"/>
<name>A0A0G1X1M0_9BACT</name>
<dbReference type="GO" id="GO:0017168">
    <property type="term" value="F:5-oxoprolinase (ATP-hydrolyzing) activity"/>
    <property type="evidence" value="ECO:0007669"/>
    <property type="project" value="TreeGrafter"/>
</dbReference>
<proteinExistence type="predicted"/>
<dbReference type="InterPro" id="IPR045079">
    <property type="entry name" value="Oxoprolinase-like"/>
</dbReference>
<dbReference type="GO" id="GO:0005829">
    <property type="term" value="C:cytosol"/>
    <property type="evidence" value="ECO:0007669"/>
    <property type="project" value="TreeGrafter"/>
</dbReference>
<protein>
    <submittedName>
        <fullName evidence="4">5-oxoprolinase (ATP-hydrolyzing)</fullName>
    </submittedName>
</protein>
<dbReference type="GO" id="GO:0006749">
    <property type="term" value="P:glutathione metabolic process"/>
    <property type="evidence" value="ECO:0007669"/>
    <property type="project" value="TreeGrafter"/>
</dbReference>
<dbReference type="Pfam" id="PF05378">
    <property type="entry name" value="Hydant_A_N"/>
    <property type="match status" value="1"/>
</dbReference>
<dbReference type="Pfam" id="PF19278">
    <property type="entry name" value="Hydant_A_C"/>
    <property type="match status" value="1"/>
</dbReference>
<dbReference type="PANTHER" id="PTHR11365">
    <property type="entry name" value="5-OXOPROLINASE RELATED"/>
    <property type="match status" value="1"/>
</dbReference>
<dbReference type="InterPro" id="IPR008040">
    <property type="entry name" value="Hydant_A_N"/>
</dbReference>
<evidence type="ECO:0000259" key="3">
    <source>
        <dbReference type="Pfam" id="PF19278"/>
    </source>
</evidence>
<accession>A0A0G1X1M0</accession>
<reference evidence="4 5" key="1">
    <citation type="journal article" date="2015" name="Nature">
        <title>rRNA introns, odd ribosomes, and small enigmatic genomes across a large radiation of phyla.</title>
        <authorList>
            <person name="Brown C.T."/>
            <person name="Hug L.A."/>
            <person name="Thomas B.C."/>
            <person name="Sharon I."/>
            <person name="Castelle C.J."/>
            <person name="Singh A."/>
            <person name="Wilkins M.J."/>
            <person name="Williams K.H."/>
            <person name="Banfield J.F."/>
        </authorList>
    </citation>
    <scope>NUCLEOTIDE SEQUENCE [LARGE SCALE GENOMIC DNA]</scope>
</reference>
<dbReference type="InterPro" id="IPR049517">
    <property type="entry name" value="ACX-like_C"/>
</dbReference>
<dbReference type="PANTHER" id="PTHR11365:SF23">
    <property type="entry name" value="HYPOTHETICAL 5-OXOPROLINASE (EUROFUNG)-RELATED"/>
    <property type="match status" value="1"/>
</dbReference>
<dbReference type="Pfam" id="PF01968">
    <property type="entry name" value="Hydantoinase_A"/>
    <property type="match status" value="1"/>
</dbReference>